<organism evidence="14 15">
    <name type="scientific">Pythium insidiosum</name>
    <name type="common">Pythiosis disease agent</name>
    <dbReference type="NCBI Taxonomy" id="114742"/>
    <lineage>
        <taxon>Eukaryota</taxon>
        <taxon>Sar</taxon>
        <taxon>Stramenopiles</taxon>
        <taxon>Oomycota</taxon>
        <taxon>Peronosporomycetes</taxon>
        <taxon>Pythiales</taxon>
        <taxon>Pythiaceae</taxon>
        <taxon>Pythium</taxon>
    </lineage>
</organism>
<comment type="catalytic activity">
    <reaction evidence="9">
        <text>L-threonyl-[protein] + ATP = O-phospho-L-threonyl-[protein] + ADP + H(+)</text>
        <dbReference type="Rhea" id="RHEA:46608"/>
        <dbReference type="Rhea" id="RHEA-COMP:11060"/>
        <dbReference type="Rhea" id="RHEA-COMP:11605"/>
        <dbReference type="ChEBI" id="CHEBI:15378"/>
        <dbReference type="ChEBI" id="CHEBI:30013"/>
        <dbReference type="ChEBI" id="CHEBI:30616"/>
        <dbReference type="ChEBI" id="CHEBI:61977"/>
        <dbReference type="ChEBI" id="CHEBI:456216"/>
        <dbReference type="EC" id="2.7.11.1"/>
    </reaction>
    <physiologicalReaction direction="left-to-right" evidence="9">
        <dbReference type="Rhea" id="RHEA:46609"/>
    </physiologicalReaction>
</comment>
<feature type="compositionally biased region" description="Polar residues" evidence="12">
    <location>
        <begin position="43"/>
        <end position="59"/>
    </location>
</feature>
<dbReference type="SMART" id="SM00220">
    <property type="entry name" value="S_TKc"/>
    <property type="match status" value="1"/>
</dbReference>
<dbReference type="InterPro" id="IPR000719">
    <property type="entry name" value="Prot_kinase_dom"/>
</dbReference>
<keyword evidence="4 11" id="KW-0547">Nucleotide-binding</keyword>
<evidence type="ECO:0000256" key="9">
    <source>
        <dbReference type="ARBA" id="ARBA00048659"/>
    </source>
</evidence>
<dbReference type="InterPro" id="IPR017441">
    <property type="entry name" value="Protein_kinase_ATP_BS"/>
</dbReference>
<feature type="region of interest" description="Disordered" evidence="12">
    <location>
        <begin position="194"/>
        <end position="247"/>
    </location>
</feature>
<evidence type="ECO:0000256" key="2">
    <source>
        <dbReference type="ARBA" id="ARBA00022527"/>
    </source>
</evidence>
<dbReference type="PROSITE" id="PS50011">
    <property type="entry name" value="PROTEIN_KINASE_DOM"/>
    <property type="match status" value="1"/>
</dbReference>
<evidence type="ECO:0000256" key="3">
    <source>
        <dbReference type="ARBA" id="ARBA00022679"/>
    </source>
</evidence>
<dbReference type="GO" id="GO:0005524">
    <property type="term" value="F:ATP binding"/>
    <property type="evidence" value="ECO:0007669"/>
    <property type="project" value="UniProtKB-UniRule"/>
</dbReference>
<dbReference type="EMBL" id="JAKCXM010000054">
    <property type="protein sequence ID" value="KAJ0404886.1"/>
    <property type="molecule type" value="Genomic_DNA"/>
</dbReference>
<dbReference type="EC" id="2.7.11.1" evidence="1"/>
<evidence type="ECO:0000256" key="1">
    <source>
        <dbReference type="ARBA" id="ARBA00012513"/>
    </source>
</evidence>
<dbReference type="SUPFAM" id="SSF56112">
    <property type="entry name" value="Protein kinase-like (PK-like)"/>
    <property type="match status" value="1"/>
</dbReference>
<dbReference type="Gene3D" id="1.10.510.10">
    <property type="entry name" value="Transferase(Phosphotransferase) domain 1"/>
    <property type="match status" value="1"/>
</dbReference>
<dbReference type="GO" id="GO:0005737">
    <property type="term" value="C:cytoplasm"/>
    <property type="evidence" value="ECO:0007669"/>
    <property type="project" value="TreeGrafter"/>
</dbReference>
<protein>
    <recommendedName>
        <fullName evidence="1">non-specific serine/threonine protein kinase</fullName>
        <ecNumber evidence="1">2.7.11.1</ecNumber>
    </recommendedName>
</protein>
<comment type="caution">
    <text evidence="14">The sequence shown here is derived from an EMBL/GenBank/DDBJ whole genome shotgun (WGS) entry which is preliminary data.</text>
</comment>
<evidence type="ECO:0000256" key="10">
    <source>
        <dbReference type="ARBA" id="ARBA00048977"/>
    </source>
</evidence>
<evidence type="ECO:0000313" key="15">
    <source>
        <dbReference type="Proteomes" id="UP001209570"/>
    </source>
</evidence>
<evidence type="ECO:0000256" key="8">
    <source>
        <dbReference type="ARBA" id="ARBA00037982"/>
    </source>
</evidence>
<dbReference type="InterPro" id="IPR008271">
    <property type="entry name" value="Ser/Thr_kinase_AS"/>
</dbReference>
<keyword evidence="3" id="KW-0808">Transferase</keyword>
<sequence>MAKPPRGNNKTAARPTKIEELQAASALPLSRCSSTPSPPVRQTKLSPSTVMSPTGSSSVAVQDYSPSNLFGRSNPFETDFSVRELVGEGGFGRIYKCKSNIDGRWYAVKLEQFWFKPQAYFNPTDVRDVMMNEALVLARLDHENVCRYYNTWVCGSLVSVDKVGRAAEPVVPDVSVAPPRPKFSRTRRVSSSSDFEKLVSTTRSPSIPTRAIRTEEEQVHQELSDEGESSDSDSADSDDAMEDDEDSLGQTTMDVVDFSFPSIDDGMWLPGEQDALDFSDLGFEMVSDGSDGSAPDTLETAERGQLPQETSLVSVRDPANARPCGRRRRLHSLDSASAAVGQLCTQIDVYIQMALYEGNTLLHWIEQRDKLSSDAIETMRIFKQIVAGLKYIHSQGLIHRDIKPANIFLTRDSCVKIGDFGLAKNTLQSSLHLSPSQYVYDDGSDTSEDVEPTFSAGVGTPLYSSPEQIAGESCDAATDVFSLGIVFVPNEIRHQYPEVAELIARMVDPSKMTRITCDQIENSAAFRRYVAQSIDDAKIVLN</sequence>
<evidence type="ECO:0000256" key="7">
    <source>
        <dbReference type="ARBA" id="ARBA00023193"/>
    </source>
</evidence>
<feature type="domain" description="Protein kinase" evidence="13">
    <location>
        <begin position="80"/>
        <end position="542"/>
    </location>
</feature>
<keyword evidence="5" id="KW-0418">Kinase</keyword>
<name>A0AAD5LPC9_PYTIN</name>
<dbReference type="InterPro" id="IPR050339">
    <property type="entry name" value="CC_SR_Kinase"/>
</dbReference>
<dbReference type="GO" id="GO:0017148">
    <property type="term" value="P:negative regulation of translation"/>
    <property type="evidence" value="ECO:0007669"/>
    <property type="project" value="UniProtKB-KW"/>
</dbReference>
<evidence type="ECO:0000313" key="14">
    <source>
        <dbReference type="EMBL" id="KAJ0404886.1"/>
    </source>
</evidence>
<feature type="binding site" evidence="11">
    <location>
        <position position="109"/>
    </location>
    <ligand>
        <name>ATP</name>
        <dbReference type="ChEBI" id="CHEBI:30616"/>
    </ligand>
</feature>
<dbReference type="Pfam" id="PF00069">
    <property type="entry name" value="Pkinase"/>
    <property type="match status" value="1"/>
</dbReference>
<evidence type="ECO:0000256" key="6">
    <source>
        <dbReference type="ARBA" id="ARBA00022840"/>
    </source>
</evidence>
<dbReference type="PANTHER" id="PTHR11042:SF160">
    <property type="entry name" value="EUKARYOTIC TRANSLATION INITIATION FACTOR 2-ALPHA KINASE 1"/>
    <property type="match status" value="1"/>
</dbReference>
<feature type="region of interest" description="Disordered" evidence="12">
    <location>
        <begin position="25"/>
        <end position="59"/>
    </location>
</feature>
<dbReference type="AlphaFoldDB" id="A0AAD5LPC9"/>
<evidence type="ECO:0000256" key="12">
    <source>
        <dbReference type="SAM" id="MobiDB-lite"/>
    </source>
</evidence>
<dbReference type="Proteomes" id="UP001209570">
    <property type="component" value="Unassembled WGS sequence"/>
</dbReference>
<evidence type="ECO:0000259" key="13">
    <source>
        <dbReference type="PROSITE" id="PS50011"/>
    </source>
</evidence>
<feature type="region of interest" description="Disordered" evidence="12">
    <location>
        <begin position="288"/>
        <end position="326"/>
    </location>
</feature>
<keyword evidence="6 11" id="KW-0067">ATP-binding</keyword>
<dbReference type="InterPro" id="IPR011009">
    <property type="entry name" value="Kinase-like_dom_sf"/>
</dbReference>
<comment type="similarity">
    <text evidence="8">Belongs to the protein kinase superfamily. Ser/Thr protein kinase family. GCN2 subfamily.</text>
</comment>
<keyword evidence="2" id="KW-0723">Serine/threonine-protein kinase</keyword>
<accession>A0AAD5LPC9</accession>
<keyword evidence="7" id="KW-0652">Protein synthesis inhibitor</keyword>
<dbReference type="GO" id="GO:0004694">
    <property type="term" value="F:eukaryotic translation initiation factor 2alpha kinase activity"/>
    <property type="evidence" value="ECO:0007669"/>
    <property type="project" value="TreeGrafter"/>
</dbReference>
<dbReference type="PANTHER" id="PTHR11042">
    <property type="entry name" value="EUKARYOTIC TRANSLATION INITIATION FACTOR 2-ALPHA KINASE EIF2-ALPHA KINASE -RELATED"/>
    <property type="match status" value="1"/>
</dbReference>
<dbReference type="Gene3D" id="3.30.200.20">
    <property type="entry name" value="Phosphorylase Kinase, domain 1"/>
    <property type="match status" value="1"/>
</dbReference>
<feature type="compositionally biased region" description="Polar residues" evidence="12">
    <location>
        <begin position="194"/>
        <end position="207"/>
    </location>
</feature>
<feature type="compositionally biased region" description="Basic and acidic residues" evidence="12">
    <location>
        <begin position="212"/>
        <end position="223"/>
    </location>
</feature>
<reference evidence="14" key="1">
    <citation type="submission" date="2021-12" db="EMBL/GenBank/DDBJ databases">
        <title>Prjna785345.</title>
        <authorList>
            <person name="Rujirawat T."/>
            <person name="Krajaejun T."/>
        </authorList>
    </citation>
    <scope>NUCLEOTIDE SEQUENCE</scope>
    <source>
        <strain evidence="14">Pi057C3</strain>
    </source>
</reference>
<dbReference type="PROSITE" id="PS00107">
    <property type="entry name" value="PROTEIN_KINASE_ATP"/>
    <property type="match status" value="1"/>
</dbReference>
<evidence type="ECO:0000256" key="5">
    <source>
        <dbReference type="ARBA" id="ARBA00022777"/>
    </source>
</evidence>
<evidence type="ECO:0000256" key="11">
    <source>
        <dbReference type="PROSITE-ProRule" id="PRU10141"/>
    </source>
</evidence>
<gene>
    <name evidence="14" type="ORF">P43SY_001798</name>
</gene>
<dbReference type="PROSITE" id="PS00108">
    <property type="entry name" value="PROTEIN_KINASE_ST"/>
    <property type="match status" value="1"/>
</dbReference>
<keyword evidence="15" id="KW-1185">Reference proteome</keyword>
<dbReference type="GO" id="GO:0005634">
    <property type="term" value="C:nucleus"/>
    <property type="evidence" value="ECO:0007669"/>
    <property type="project" value="TreeGrafter"/>
</dbReference>
<proteinExistence type="inferred from homology"/>
<comment type="catalytic activity">
    <reaction evidence="10">
        <text>L-seryl-[protein] + ATP = O-phospho-L-seryl-[protein] + ADP + H(+)</text>
        <dbReference type="Rhea" id="RHEA:17989"/>
        <dbReference type="Rhea" id="RHEA-COMP:9863"/>
        <dbReference type="Rhea" id="RHEA-COMP:11604"/>
        <dbReference type="ChEBI" id="CHEBI:15378"/>
        <dbReference type="ChEBI" id="CHEBI:29999"/>
        <dbReference type="ChEBI" id="CHEBI:30616"/>
        <dbReference type="ChEBI" id="CHEBI:83421"/>
        <dbReference type="ChEBI" id="CHEBI:456216"/>
        <dbReference type="EC" id="2.7.11.1"/>
    </reaction>
    <physiologicalReaction direction="left-to-right" evidence="10">
        <dbReference type="Rhea" id="RHEA:17990"/>
    </physiologicalReaction>
</comment>
<feature type="compositionally biased region" description="Acidic residues" evidence="12">
    <location>
        <begin position="224"/>
        <end position="247"/>
    </location>
</feature>
<evidence type="ECO:0000256" key="4">
    <source>
        <dbReference type="ARBA" id="ARBA00022741"/>
    </source>
</evidence>